<proteinExistence type="predicted"/>
<evidence type="ECO:0000313" key="1">
    <source>
        <dbReference type="EMBL" id="CAA6822007.1"/>
    </source>
</evidence>
<dbReference type="EMBL" id="CACVAU010000064">
    <property type="protein sequence ID" value="CAA6822007.1"/>
    <property type="molecule type" value="Genomic_DNA"/>
</dbReference>
<reference evidence="1" key="1">
    <citation type="submission" date="2020-01" db="EMBL/GenBank/DDBJ databases">
        <authorList>
            <person name="Meier V. D."/>
            <person name="Meier V D."/>
        </authorList>
    </citation>
    <scope>NUCLEOTIDE SEQUENCE</scope>
    <source>
        <strain evidence="1">HLG_WM_MAG_05</strain>
    </source>
</reference>
<dbReference type="Pfam" id="PF04365">
    <property type="entry name" value="BrnT_toxin"/>
    <property type="match status" value="1"/>
</dbReference>
<name>A0A6S6TV41_9BACT</name>
<organism evidence="1">
    <name type="scientific">uncultured Sulfurovum sp</name>
    <dbReference type="NCBI Taxonomy" id="269237"/>
    <lineage>
        <taxon>Bacteria</taxon>
        <taxon>Pseudomonadati</taxon>
        <taxon>Campylobacterota</taxon>
        <taxon>Epsilonproteobacteria</taxon>
        <taxon>Campylobacterales</taxon>
        <taxon>Sulfurovaceae</taxon>
        <taxon>Sulfurovum</taxon>
        <taxon>environmental samples</taxon>
    </lineage>
</organism>
<dbReference type="InterPro" id="IPR038573">
    <property type="entry name" value="BrnT_sf"/>
</dbReference>
<dbReference type="Gene3D" id="3.10.450.530">
    <property type="entry name" value="Ribonuclease toxin, BrnT, of type II toxin-antitoxin system"/>
    <property type="match status" value="1"/>
</dbReference>
<accession>A0A6S6TV41</accession>
<protein>
    <recommendedName>
        <fullName evidence="2">BrnT family toxin</fullName>
    </recommendedName>
</protein>
<dbReference type="InterPro" id="IPR007460">
    <property type="entry name" value="BrnT_toxin"/>
</dbReference>
<dbReference type="AlphaFoldDB" id="A0A6S6TV41"/>
<gene>
    <name evidence="1" type="ORF">HELGO_WM5647</name>
</gene>
<sequence length="54" mass="6441">MYRLIMNYNFEWDINKARINLSKHKISFEGASSVFRDERAISIADEEQQIYNKG</sequence>
<evidence type="ECO:0008006" key="2">
    <source>
        <dbReference type="Google" id="ProtNLM"/>
    </source>
</evidence>